<evidence type="ECO:0000256" key="1">
    <source>
        <dbReference type="SAM" id="MobiDB-lite"/>
    </source>
</evidence>
<keyword evidence="3" id="KW-1185">Reference proteome</keyword>
<evidence type="ECO:0000313" key="2">
    <source>
        <dbReference type="EMBL" id="KAL0188196.1"/>
    </source>
</evidence>
<feature type="non-terminal residue" evidence="2">
    <location>
        <position position="133"/>
    </location>
</feature>
<organism evidence="2 3">
    <name type="scientific">Cirrhinus mrigala</name>
    <name type="common">Mrigala</name>
    <dbReference type="NCBI Taxonomy" id="683832"/>
    <lineage>
        <taxon>Eukaryota</taxon>
        <taxon>Metazoa</taxon>
        <taxon>Chordata</taxon>
        <taxon>Craniata</taxon>
        <taxon>Vertebrata</taxon>
        <taxon>Euteleostomi</taxon>
        <taxon>Actinopterygii</taxon>
        <taxon>Neopterygii</taxon>
        <taxon>Teleostei</taxon>
        <taxon>Ostariophysi</taxon>
        <taxon>Cypriniformes</taxon>
        <taxon>Cyprinidae</taxon>
        <taxon>Labeoninae</taxon>
        <taxon>Labeonini</taxon>
        <taxon>Cirrhinus</taxon>
    </lineage>
</organism>
<accession>A0ABD0QPZ3</accession>
<feature type="region of interest" description="Disordered" evidence="1">
    <location>
        <begin position="1"/>
        <end position="39"/>
    </location>
</feature>
<feature type="region of interest" description="Disordered" evidence="1">
    <location>
        <begin position="82"/>
        <end position="108"/>
    </location>
</feature>
<dbReference type="EMBL" id="JAMKFB020000007">
    <property type="protein sequence ID" value="KAL0188196.1"/>
    <property type="molecule type" value="Genomic_DNA"/>
</dbReference>
<feature type="non-terminal residue" evidence="2">
    <location>
        <position position="1"/>
    </location>
</feature>
<sequence length="133" mass="14934">QLLEFLDHNSGPGSARPPQAEEPFLGYVDQPNAGNPLRASLENVQSRTTQTELDLMRKKMEPDTLDIEPLVDAEVDQWMHGSPEMKPEVQLGKEPQKNSMEKEEVEKKGVRVEVNVATYSSPHDGDFGYIITE</sequence>
<evidence type="ECO:0000313" key="3">
    <source>
        <dbReference type="Proteomes" id="UP001529510"/>
    </source>
</evidence>
<name>A0ABD0QPZ3_CIRMR</name>
<dbReference type="AlphaFoldDB" id="A0ABD0QPZ3"/>
<comment type="caution">
    <text evidence="2">The sequence shown here is derived from an EMBL/GenBank/DDBJ whole genome shotgun (WGS) entry which is preliminary data.</text>
</comment>
<protein>
    <submittedName>
        <fullName evidence="2">Uncharacterized protein</fullName>
    </submittedName>
</protein>
<feature type="compositionally biased region" description="Basic and acidic residues" evidence="1">
    <location>
        <begin position="94"/>
        <end position="108"/>
    </location>
</feature>
<gene>
    <name evidence="2" type="ORF">M9458_015295</name>
</gene>
<proteinExistence type="predicted"/>
<reference evidence="2 3" key="1">
    <citation type="submission" date="2024-05" db="EMBL/GenBank/DDBJ databases">
        <title>Genome sequencing and assembly of Indian major carp, Cirrhinus mrigala (Hamilton, 1822).</title>
        <authorList>
            <person name="Mohindra V."/>
            <person name="Chowdhury L.M."/>
            <person name="Lal K."/>
            <person name="Jena J.K."/>
        </authorList>
    </citation>
    <scope>NUCLEOTIDE SEQUENCE [LARGE SCALE GENOMIC DNA]</scope>
    <source>
        <strain evidence="2">CM1030</strain>
        <tissue evidence="2">Blood</tissue>
    </source>
</reference>
<dbReference type="Proteomes" id="UP001529510">
    <property type="component" value="Unassembled WGS sequence"/>
</dbReference>